<feature type="transmembrane region" description="Helical" evidence="1">
    <location>
        <begin position="71"/>
        <end position="93"/>
    </location>
</feature>
<keyword evidence="1" id="KW-1133">Transmembrane helix</keyword>
<feature type="transmembrane region" description="Helical" evidence="1">
    <location>
        <begin position="100"/>
        <end position="122"/>
    </location>
</feature>
<protein>
    <submittedName>
        <fullName evidence="2">Uncharacterized protein</fullName>
    </submittedName>
</protein>
<name>A5G1U5_ACICJ</name>
<dbReference type="HOGENOM" id="CLU_1387670_0_0_5"/>
<keyword evidence="1" id="KW-0812">Transmembrane</keyword>
<gene>
    <name evidence="2" type="ordered locus">Acry_2636</name>
</gene>
<organism evidence="2 3">
    <name type="scientific">Acidiphilium cryptum (strain JF-5)</name>
    <dbReference type="NCBI Taxonomy" id="349163"/>
    <lineage>
        <taxon>Bacteria</taxon>
        <taxon>Pseudomonadati</taxon>
        <taxon>Pseudomonadota</taxon>
        <taxon>Alphaproteobacteria</taxon>
        <taxon>Acetobacterales</taxon>
        <taxon>Acidocellaceae</taxon>
        <taxon>Acidiphilium</taxon>
    </lineage>
</organism>
<dbReference type="RefSeq" id="WP_007423419.1">
    <property type="nucleotide sequence ID" value="NC_009484.1"/>
</dbReference>
<dbReference type="AlphaFoldDB" id="A5G1U5"/>
<proteinExistence type="predicted"/>
<evidence type="ECO:0000313" key="3">
    <source>
        <dbReference type="Proteomes" id="UP000000245"/>
    </source>
</evidence>
<dbReference type="KEGG" id="acr:Acry_2636"/>
<accession>A5G1U5</accession>
<sequence>MASRIDDRTAWAARRRRRLRMAEDVLLLPLALLVEFLDRVVWKGTKALLDLISRAPPIARLRRFLQDLPPVIVLFLFLIPEAIDHLSGLWATVLLVKGNWLAATVVAVFIKGFALLLAIWIYQACEQSLLSVRWFARFHHAVLEAKAWVLRRTEPVRLRLRQALRSVLARTGNRRLARRFSAWRWRLARMAGLARR</sequence>
<keyword evidence="1" id="KW-0472">Membrane</keyword>
<dbReference type="STRING" id="349163.Acry_2636"/>
<evidence type="ECO:0000313" key="2">
    <source>
        <dbReference type="EMBL" id="ABQ31827.1"/>
    </source>
</evidence>
<dbReference type="EMBL" id="CP000697">
    <property type="protein sequence ID" value="ABQ31827.1"/>
    <property type="molecule type" value="Genomic_DNA"/>
</dbReference>
<reference evidence="2 3" key="1">
    <citation type="submission" date="2007-05" db="EMBL/GenBank/DDBJ databases">
        <title>Complete sequence of chromosome of Acidiphilium cryptum JF-5.</title>
        <authorList>
            <consortium name="US DOE Joint Genome Institute"/>
            <person name="Copeland A."/>
            <person name="Lucas S."/>
            <person name="Lapidus A."/>
            <person name="Barry K."/>
            <person name="Detter J.C."/>
            <person name="Glavina del Rio T."/>
            <person name="Hammon N."/>
            <person name="Israni S."/>
            <person name="Dalin E."/>
            <person name="Tice H."/>
            <person name="Pitluck S."/>
            <person name="Sims D."/>
            <person name="Brettin T."/>
            <person name="Bruce D."/>
            <person name="Han C."/>
            <person name="Schmutz J."/>
            <person name="Larimer F."/>
            <person name="Land M."/>
            <person name="Hauser L."/>
            <person name="Kyrpides N."/>
            <person name="Kim E."/>
            <person name="Magnuson T."/>
            <person name="Richardson P."/>
        </authorList>
    </citation>
    <scope>NUCLEOTIDE SEQUENCE [LARGE SCALE GENOMIC DNA]</scope>
    <source>
        <strain evidence="2 3">JF-5</strain>
    </source>
</reference>
<keyword evidence="3" id="KW-1185">Reference proteome</keyword>
<dbReference type="Proteomes" id="UP000000245">
    <property type="component" value="Chromosome"/>
</dbReference>
<evidence type="ECO:0000256" key="1">
    <source>
        <dbReference type="SAM" id="Phobius"/>
    </source>
</evidence>